<evidence type="ECO:0000256" key="1">
    <source>
        <dbReference type="SAM" id="MobiDB-lite"/>
    </source>
</evidence>
<reference evidence="2 3" key="1">
    <citation type="journal article" date="2013" name="BMC Genomics">
        <title>The miniature genome of a carnivorous plant Genlisea aurea contains a low number of genes and short non-coding sequences.</title>
        <authorList>
            <person name="Leushkin E.V."/>
            <person name="Sutormin R.A."/>
            <person name="Nabieva E.R."/>
            <person name="Penin A.A."/>
            <person name="Kondrashov A.S."/>
            <person name="Logacheva M.D."/>
        </authorList>
    </citation>
    <scope>NUCLEOTIDE SEQUENCE [LARGE SCALE GENOMIC DNA]</scope>
</reference>
<gene>
    <name evidence="2" type="ORF">M569_02878</name>
</gene>
<feature type="compositionally biased region" description="Polar residues" evidence="1">
    <location>
        <begin position="16"/>
        <end position="28"/>
    </location>
</feature>
<dbReference type="PANTHER" id="PTHR31170:SF17">
    <property type="match status" value="1"/>
</dbReference>
<name>S8D3B0_9LAMI</name>
<organism evidence="2 3">
    <name type="scientific">Genlisea aurea</name>
    <dbReference type="NCBI Taxonomy" id="192259"/>
    <lineage>
        <taxon>Eukaryota</taxon>
        <taxon>Viridiplantae</taxon>
        <taxon>Streptophyta</taxon>
        <taxon>Embryophyta</taxon>
        <taxon>Tracheophyta</taxon>
        <taxon>Spermatophyta</taxon>
        <taxon>Magnoliopsida</taxon>
        <taxon>eudicotyledons</taxon>
        <taxon>Gunneridae</taxon>
        <taxon>Pentapetalae</taxon>
        <taxon>asterids</taxon>
        <taxon>lamiids</taxon>
        <taxon>Lamiales</taxon>
        <taxon>Lentibulariaceae</taxon>
        <taxon>Genlisea</taxon>
    </lineage>
</organism>
<dbReference type="Pfam" id="PF03140">
    <property type="entry name" value="DUF247"/>
    <property type="match status" value="2"/>
</dbReference>
<dbReference type="EMBL" id="AUSU01001078">
    <property type="protein sequence ID" value="EPS71881.1"/>
    <property type="molecule type" value="Genomic_DNA"/>
</dbReference>
<evidence type="ECO:0000313" key="2">
    <source>
        <dbReference type="EMBL" id="EPS71881.1"/>
    </source>
</evidence>
<evidence type="ECO:0000313" key="3">
    <source>
        <dbReference type="Proteomes" id="UP000015453"/>
    </source>
</evidence>
<sequence length="510" mass="57823">MSLTGSSELREAPQAGSGSADSETKNGNESPSEVSEDSSGSASYYSELPEASSGRADGETNTDGILPFGLRHFLHDLDRPYIYRVYEQLREINPAAYEPNVITIGPYHHGKEKRRMMEGEKILYLKSFLHRNNQVSKSKLISLVAAPALPVKFTYSEHVCISSPELETMIVMDACFIIELALRFRRIVPLGDVVKETERELGEIKHLLGLIHSSWEPPQNDNLNRDHENISSWRLIGSATDLEEANIRFEKQENSMKSWFDIEFADGILRIPTIVIEDRTESFIRNLMAYELHRQVNGRNFITDYAVFLHCLINSSADAKLLQSKGIIENRLGDNEAVASFLKKIMVSLPLPDQSTFRYTKMFQEINKFQDKKLNRYMAILRRDYFNSPWTISSFVAATVKGCASQRRLFEKGKKSITRLTNFRLIQRGKITWEENTGVLVDHGTDGVSDDGNKTSGEISTPIAEVPYIYKVNKHLRGRPLPRGQREDEDDGGAQNKIVSTIFTGIQTYK</sequence>
<accession>S8D3B0</accession>
<dbReference type="Proteomes" id="UP000015453">
    <property type="component" value="Unassembled WGS sequence"/>
</dbReference>
<dbReference type="PANTHER" id="PTHR31170">
    <property type="entry name" value="BNAC04G53230D PROTEIN"/>
    <property type="match status" value="1"/>
</dbReference>
<feature type="compositionally biased region" description="Low complexity" evidence="1">
    <location>
        <begin position="29"/>
        <end position="47"/>
    </location>
</feature>
<proteinExistence type="predicted"/>
<protein>
    <submittedName>
        <fullName evidence="2">Uncharacterized protein</fullName>
    </submittedName>
</protein>
<comment type="caution">
    <text evidence="2">The sequence shown here is derived from an EMBL/GenBank/DDBJ whole genome shotgun (WGS) entry which is preliminary data.</text>
</comment>
<dbReference type="InterPro" id="IPR004158">
    <property type="entry name" value="DUF247_pln"/>
</dbReference>
<dbReference type="AlphaFoldDB" id="S8D3B0"/>
<keyword evidence="3" id="KW-1185">Reference proteome</keyword>
<dbReference type="OrthoDB" id="672127at2759"/>
<feature type="region of interest" description="Disordered" evidence="1">
    <location>
        <begin position="1"/>
        <end position="60"/>
    </location>
</feature>